<comment type="caution">
    <text evidence="2">The sequence shown here is derived from an EMBL/GenBank/DDBJ whole genome shotgun (WGS) entry which is preliminary data.</text>
</comment>
<dbReference type="InterPro" id="IPR012348">
    <property type="entry name" value="RNR-like"/>
</dbReference>
<accession>A0A2W1NAT7</accession>
<organism evidence="2 3">
    <name type="scientific">Paenibacillus xerothermodurans</name>
    <dbReference type="NCBI Taxonomy" id="1977292"/>
    <lineage>
        <taxon>Bacteria</taxon>
        <taxon>Bacillati</taxon>
        <taxon>Bacillota</taxon>
        <taxon>Bacilli</taxon>
        <taxon>Bacillales</taxon>
        <taxon>Paenibacillaceae</taxon>
        <taxon>Paenibacillus</taxon>
    </lineage>
</organism>
<dbReference type="InterPro" id="IPR009078">
    <property type="entry name" value="Ferritin-like_SF"/>
</dbReference>
<dbReference type="GO" id="GO:0009263">
    <property type="term" value="P:deoxyribonucleotide biosynthetic process"/>
    <property type="evidence" value="ECO:0007669"/>
    <property type="project" value="InterPro"/>
</dbReference>
<gene>
    <name evidence="2" type="ORF">CBW46_011335</name>
</gene>
<dbReference type="Proteomes" id="UP000214746">
    <property type="component" value="Unassembled WGS sequence"/>
</dbReference>
<dbReference type="InterPro" id="IPR000358">
    <property type="entry name" value="RNR_small_fam"/>
</dbReference>
<reference evidence="2" key="1">
    <citation type="submission" date="2018-06" db="EMBL/GenBank/DDBJ databases">
        <title>Paenibacillus xerothermodurans sp. nov. an extremely dry heat resistant spore forming bacterium isolated from the soil of Cape Canaveral, Florida.</title>
        <authorList>
            <person name="Seuylemezian A."/>
            <person name="Kaur N."/>
            <person name="Patil P."/>
            <person name="Patil P."/>
            <person name="Mayilraj S."/>
            <person name="Vaishampayan P."/>
        </authorList>
    </citation>
    <scope>NUCLEOTIDE SEQUENCE [LARGE SCALE GENOMIC DNA]</scope>
    <source>
        <strain evidence="2">ATCC 27380</strain>
    </source>
</reference>
<dbReference type="NCBIfam" id="NF006200">
    <property type="entry name" value="PRK08326.1-3"/>
    <property type="match status" value="1"/>
</dbReference>
<dbReference type="AlphaFoldDB" id="A0A2W1NAT7"/>
<sequence length="291" mass="33776">MALTEEWKEQTSADELIPSLDKSTDEVAWDLYRKAIRFGTWDPAEIDLTQDKADFDSLDDDLKGYLIHFCTGFLDAEENVALKFCPWIMLGSSTEQQAFLSTQLLEEFKHTEFFMRYFSEVFGQARIPGVKNIVQQKLDERIKFMLAALELGPEGREEALVEGLAHYQGIIEGVQAMTGYEVFEAVFRSKGLFPGLAEGFARIKEDEGRHVGFGLRMLKLLARNPEHAKRIRRLFDDYLPHILIRYDQPVMVNGREYPTPPEVRGRERLTKMFERRLKDIFGKANREDFYK</sequence>
<dbReference type="OrthoDB" id="5489780at2"/>
<proteinExistence type="predicted"/>
<dbReference type="SUPFAM" id="SSF47240">
    <property type="entry name" value="Ferritin-like"/>
    <property type="match status" value="1"/>
</dbReference>
<protein>
    <submittedName>
        <fullName evidence="2">R2-like ligand-binding oxidase</fullName>
    </submittedName>
</protein>
<dbReference type="Pfam" id="PF00268">
    <property type="entry name" value="Ribonuc_red_sm"/>
    <property type="match status" value="1"/>
</dbReference>
<comment type="cofactor">
    <cofactor evidence="1">
        <name>Fe cation</name>
        <dbReference type="ChEBI" id="CHEBI:24875"/>
    </cofactor>
</comment>
<dbReference type="GO" id="GO:0016491">
    <property type="term" value="F:oxidoreductase activity"/>
    <property type="evidence" value="ECO:0007669"/>
    <property type="project" value="InterPro"/>
</dbReference>
<evidence type="ECO:0000256" key="1">
    <source>
        <dbReference type="ARBA" id="ARBA00001962"/>
    </source>
</evidence>
<keyword evidence="3" id="KW-1185">Reference proteome</keyword>
<evidence type="ECO:0000313" key="3">
    <source>
        <dbReference type="Proteomes" id="UP000214746"/>
    </source>
</evidence>
<evidence type="ECO:0000313" key="2">
    <source>
        <dbReference type="EMBL" id="PZE20750.1"/>
    </source>
</evidence>
<name>A0A2W1NAT7_PAEXE</name>
<dbReference type="EMBL" id="NHRJ02000005">
    <property type="protein sequence ID" value="PZE20750.1"/>
    <property type="molecule type" value="Genomic_DNA"/>
</dbReference>
<dbReference type="Gene3D" id="1.10.620.20">
    <property type="entry name" value="Ribonucleotide Reductase, subunit A"/>
    <property type="match status" value="1"/>
</dbReference>